<feature type="region of interest" description="Disordered" evidence="11">
    <location>
        <begin position="47"/>
        <end position="92"/>
    </location>
</feature>
<keyword evidence="6" id="KW-0735">Signal-anchor</keyword>
<keyword evidence="8" id="KW-0333">Golgi apparatus</keyword>
<evidence type="ECO:0000256" key="7">
    <source>
        <dbReference type="ARBA" id="ARBA00022989"/>
    </source>
</evidence>
<feature type="compositionally biased region" description="Low complexity" evidence="11">
    <location>
        <begin position="47"/>
        <end position="60"/>
    </location>
</feature>
<keyword evidence="4" id="KW-0808">Transferase</keyword>
<dbReference type="PANTHER" id="PTHR31311">
    <property type="entry name" value="XYLOGLUCAN 6-XYLOSYLTRANSFERASE 5-RELATED-RELATED"/>
    <property type="match status" value="1"/>
</dbReference>
<proteinExistence type="inferred from homology"/>
<protein>
    <recommendedName>
        <fullName evidence="15">Glycosyltransferase 7</fullName>
    </recommendedName>
</protein>
<evidence type="ECO:0000256" key="10">
    <source>
        <dbReference type="ARBA" id="ARBA00023180"/>
    </source>
</evidence>
<evidence type="ECO:0000313" key="13">
    <source>
        <dbReference type="EMBL" id="MQL91171.1"/>
    </source>
</evidence>
<comment type="caution">
    <text evidence="13">The sequence shown here is derived from an EMBL/GenBank/DDBJ whole genome shotgun (WGS) entry which is preliminary data.</text>
</comment>
<keyword evidence="5 12" id="KW-0812">Transmembrane</keyword>
<evidence type="ECO:0000256" key="5">
    <source>
        <dbReference type="ARBA" id="ARBA00022692"/>
    </source>
</evidence>
<evidence type="ECO:0000256" key="12">
    <source>
        <dbReference type="SAM" id="Phobius"/>
    </source>
</evidence>
<dbReference type="AlphaFoldDB" id="A0A843V4N1"/>
<dbReference type="GO" id="GO:0000139">
    <property type="term" value="C:Golgi membrane"/>
    <property type="evidence" value="ECO:0007669"/>
    <property type="project" value="UniProtKB-SubCell"/>
</dbReference>
<evidence type="ECO:0000256" key="1">
    <source>
        <dbReference type="ARBA" id="ARBA00004323"/>
    </source>
</evidence>
<dbReference type="OrthoDB" id="407658at2759"/>
<keyword evidence="14" id="KW-1185">Reference proteome</keyword>
<dbReference type="FunFam" id="3.90.550.10:FF:000127">
    <property type="entry name" value="Probable glycosyltransferase 7"/>
    <property type="match status" value="1"/>
</dbReference>
<evidence type="ECO:0000256" key="9">
    <source>
        <dbReference type="ARBA" id="ARBA00023136"/>
    </source>
</evidence>
<evidence type="ECO:0000256" key="6">
    <source>
        <dbReference type="ARBA" id="ARBA00022968"/>
    </source>
</evidence>
<keyword evidence="3" id="KW-0328">Glycosyltransferase</keyword>
<keyword evidence="10" id="KW-0325">Glycoprotein</keyword>
<evidence type="ECO:0000256" key="2">
    <source>
        <dbReference type="ARBA" id="ARBA00005664"/>
    </source>
</evidence>
<dbReference type="GO" id="GO:0005768">
    <property type="term" value="C:endosome"/>
    <property type="evidence" value="ECO:0007669"/>
    <property type="project" value="TreeGrafter"/>
</dbReference>
<gene>
    <name evidence="13" type="ORF">Taro_023776</name>
</gene>
<comment type="subcellular location">
    <subcellularLocation>
        <location evidence="1">Golgi apparatus membrane</location>
        <topology evidence="1">Single-pass type II membrane protein</topology>
    </subcellularLocation>
</comment>
<dbReference type="Pfam" id="PF05637">
    <property type="entry name" value="Glyco_transf_34"/>
    <property type="match status" value="1"/>
</dbReference>
<keyword evidence="9 12" id="KW-0472">Membrane</keyword>
<evidence type="ECO:0000256" key="4">
    <source>
        <dbReference type="ARBA" id="ARBA00022679"/>
    </source>
</evidence>
<keyword evidence="7 12" id="KW-1133">Transmembrane helix</keyword>
<dbReference type="PANTHER" id="PTHR31311:SF3">
    <property type="entry name" value="GLYCOSYLTRANSFERASE 7-RELATED"/>
    <property type="match status" value="1"/>
</dbReference>
<name>A0A843V4N1_COLES</name>
<feature type="transmembrane region" description="Helical" evidence="12">
    <location>
        <begin position="12"/>
        <end position="36"/>
    </location>
</feature>
<dbReference type="InterPro" id="IPR029044">
    <property type="entry name" value="Nucleotide-diphossugar_trans"/>
</dbReference>
<comment type="similarity">
    <text evidence="2">Belongs to the glycosyltransferase 34 family.</text>
</comment>
<dbReference type="GO" id="GO:0008378">
    <property type="term" value="F:galactosyltransferase activity"/>
    <property type="evidence" value="ECO:0007669"/>
    <property type="project" value="TreeGrafter"/>
</dbReference>
<reference evidence="13" key="1">
    <citation type="submission" date="2017-07" db="EMBL/GenBank/DDBJ databases">
        <title>Taro Niue Genome Assembly and Annotation.</title>
        <authorList>
            <person name="Atibalentja N."/>
            <person name="Keating K."/>
            <person name="Fields C.J."/>
        </authorList>
    </citation>
    <scope>NUCLEOTIDE SEQUENCE</scope>
    <source>
        <strain evidence="13">Niue_2</strain>
        <tissue evidence="13">Leaf</tissue>
    </source>
</reference>
<evidence type="ECO:0000256" key="3">
    <source>
        <dbReference type="ARBA" id="ARBA00022676"/>
    </source>
</evidence>
<dbReference type="Gene3D" id="3.90.550.10">
    <property type="entry name" value="Spore Coat Polysaccharide Biosynthesis Protein SpsA, Chain A"/>
    <property type="match status" value="1"/>
</dbReference>
<dbReference type="Proteomes" id="UP000652761">
    <property type="component" value="Unassembled WGS sequence"/>
</dbReference>
<dbReference type="GO" id="GO:0005802">
    <property type="term" value="C:trans-Golgi network"/>
    <property type="evidence" value="ECO:0007669"/>
    <property type="project" value="TreeGrafter"/>
</dbReference>
<evidence type="ECO:0000313" key="14">
    <source>
        <dbReference type="Proteomes" id="UP000652761"/>
    </source>
</evidence>
<evidence type="ECO:0000256" key="8">
    <source>
        <dbReference type="ARBA" id="ARBA00023034"/>
    </source>
</evidence>
<sequence>MDNRSTARTFKPSILADGFLLAGSAAVALLIFWVLYPVLVPATDAPSSRSSSSSFSAYVVKPPPPPRVSCSSPATTPPSPNPAGGCTNLRHDPPSPTFYDDPALTYTVGGPVADWDEKRRAWFDQHPSFQPGAAERVLMLSGSQPKRCRHPAGDHFLLRAVKNKVDYCRLHGIDFFYNTALLHPRMFSFWAKIPVVRAAMVAHPETEWIWWVDSDAIVTDMEFSLPLHKYAAHNLVVHGWPHLVYEKKSWTSLNAGVFLIRNCQWSMDFLDVWARMGPHSPEYERWGQTLRSEFKDKGLPESDDQSGLVYLLRQKDRWADKIYLESDYYFQGYWVEIVGGLDNATRRYLEMERRAPELRRRRAEKVTEAYGAAREERLEAEGWRAGRDGKRRPFVTHFTGCQPCSGERNQAYAEEECWAGMERALNFADDQVLRSYGFVHPDLMSSADVRPLPYDFPAAKA</sequence>
<organism evidence="13 14">
    <name type="scientific">Colocasia esculenta</name>
    <name type="common">Wild taro</name>
    <name type="synonym">Arum esculentum</name>
    <dbReference type="NCBI Taxonomy" id="4460"/>
    <lineage>
        <taxon>Eukaryota</taxon>
        <taxon>Viridiplantae</taxon>
        <taxon>Streptophyta</taxon>
        <taxon>Embryophyta</taxon>
        <taxon>Tracheophyta</taxon>
        <taxon>Spermatophyta</taxon>
        <taxon>Magnoliopsida</taxon>
        <taxon>Liliopsida</taxon>
        <taxon>Araceae</taxon>
        <taxon>Aroideae</taxon>
        <taxon>Colocasieae</taxon>
        <taxon>Colocasia</taxon>
    </lineage>
</organism>
<evidence type="ECO:0000256" key="11">
    <source>
        <dbReference type="SAM" id="MobiDB-lite"/>
    </source>
</evidence>
<evidence type="ECO:0008006" key="15">
    <source>
        <dbReference type="Google" id="ProtNLM"/>
    </source>
</evidence>
<dbReference type="EMBL" id="NMUH01001311">
    <property type="protein sequence ID" value="MQL91171.1"/>
    <property type="molecule type" value="Genomic_DNA"/>
</dbReference>
<dbReference type="InterPro" id="IPR008630">
    <property type="entry name" value="Glyco_trans_34"/>
</dbReference>
<accession>A0A843V4N1</accession>